<dbReference type="SUPFAM" id="SSF57850">
    <property type="entry name" value="RING/U-box"/>
    <property type="match status" value="1"/>
</dbReference>
<sequence>MHNNGIPSLPSSIQSLLYLQQLPPHHRGLRHRHAHPVEGPKTPETLIPVCRFREDESTFSTECSVCLSAFRKGEKVRQLPACKHSFHAPCIDMWLRSQTSCPCCRAPVPQIAAAIEGERLQRGEEEEAAAAAAEAVVVEEEEENREVIVSVESA</sequence>
<evidence type="ECO:0000256" key="11">
    <source>
        <dbReference type="ARBA" id="ARBA00022989"/>
    </source>
</evidence>
<dbReference type="OrthoDB" id="8062037at2759"/>
<dbReference type="AlphaFoldDB" id="A0A2I0B5T8"/>
<dbReference type="Gene3D" id="3.30.40.10">
    <property type="entry name" value="Zinc/RING finger domain, C3HC4 (zinc finger)"/>
    <property type="match status" value="1"/>
</dbReference>
<evidence type="ECO:0000256" key="10">
    <source>
        <dbReference type="ARBA" id="ARBA00022833"/>
    </source>
</evidence>
<keyword evidence="9" id="KW-0833">Ubl conjugation pathway</keyword>
<dbReference type="EMBL" id="KZ451911">
    <property type="protein sequence ID" value="PKA63159.1"/>
    <property type="molecule type" value="Genomic_DNA"/>
</dbReference>
<keyword evidence="11" id="KW-1133">Transmembrane helix</keyword>
<gene>
    <name evidence="15" type="primary">ATL59</name>
    <name evidence="15" type="ORF">AXF42_Ash007955</name>
</gene>
<evidence type="ECO:0000256" key="3">
    <source>
        <dbReference type="ARBA" id="ARBA00004906"/>
    </source>
</evidence>
<evidence type="ECO:0000256" key="13">
    <source>
        <dbReference type="PROSITE-ProRule" id="PRU00175"/>
    </source>
</evidence>
<evidence type="ECO:0000256" key="2">
    <source>
        <dbReference type="ARBA" id="ARBA00004167"/>
    </source>
</evidence>
<name>A0A2I0B5T8_9ASPA</name>
<keyword evidence="5 15" id="KW-0808">Transferase</keyword>
<dbReference type="GO" id="GO:0016020">
    <property type="term" value="C:membrane"/>
    <property type="evidence" value="ECO:0007669"/>
    <property type="project" value="UniProtKB-SubCell"/>
</dbReference>
<dbReference type="GO" id="GO:0061630">
    <property type="term" value="F:ubiquitin protein ligase activity"/>
    <property type="evidence" value="ECO:0007669"/>
    <property type="project" value="UniProtKB-EC"/>
</dbReference>
<dbReference type="Proteomes" id="UP000236161">
    <property type="component" value="Unassembled WGS sequence"/>
</dbReference>
<evidence type="ECO:0000256" key="9">
    <source>
        <dbReference type="ARBA" id="ARBA00022786"/>
    </source>
</evidence>
<keyword evidence="15" id="KW-0012">Acyltransferase</keyword>
<dbReference type="Pfam" id="PF13639">
    <property type="entry name" value="zf-RING_2"/>
    <property type="match status" value="1"/>
</dbReference>
<evidence type="ECO:0000313" key="16">
    <source>
        <dbReference type="Proteomes" id="UP000236161"/>
    </source>
</evidence>
<dbReference type="SMART" id="SM00184">
    <property type="entry name" value="RING"/>
    <property type="match status" value="1"/>
</dbReference>
<comment type="pathway">
    <text evidence="3">Protein modification; protein ubiquitination.</text>
</comment>
<dbReference type="InterPro" id="IPR001841">
    <property type="entry name" value="Znf_RING"/>
</dbReference>
<organism evidence="15 16">
    <name type="scientific">Apostasia shenzhenica</name>
    <dbReference type="NCBI Taxonomy" id="1088818"/>
    <lineage>
        <taxon>Eukaryota</taxon>
        <taxon>Viridiplantae</taxon>
        <taxon>Streptophyta</taxon>
        <taxon>Embryophyta</taxon>
        <taxon>Tracheophyta</taxon>
        <taxon>Spermatophyta</taxon>
        <taxon>Magnoliopsida</taxon>
        <taxon>Liliopsida</taxon>
        <taxon>Asparagales</taxon>
        <taxon>Orchidaceae</taxon>
        <taxon>Apostasioideae</taxon>
        <taxon>Apostasia</taxon>
    </lineage>
</organism>
<keyword evidence="10" id="KW-0862">Zinc</keyword>
<evidence type="ECO:0000256" key="6">
    <source>
        <dbReference type="ARBA" id="ARBA00022692"/>
    </source>
</evidence>
<evidence type="ECO:0000256" key="8">
    <source>
        <dbReference type="ARBA" id="ARBA00022771"/>
    </source>
</evidence>
<comment type="subcellular location">
    <subcellularLocation>
        <location evidence="2">Membrane</location>
        <topology evidence="2">Single-pass membrane protein</topology>
    </subcellularLocation>
</comment>
<dbReference type="InterPro" id="IPR013083">
    <property type="entry name" value="Znf_RING/FYVE/PHD"/>
</dbReference>
<dbReference type="STRING" id="1088818.A0A2I0B5T8"/>
<keyword evidence="6" id="KW-0812">Transmembrane</keyword>
<evidence type="ECO:0000256" key="1">
    <source>
        <dbReference type="ARBA" id="ARBA00000900"/>
    </source>
</evidence>
<keyword evidence="7" id="KW-0479">Metal-binding</keyword>
<dbReference type="GO" id="GO:0016567">
    <property type="term" value="P:protein ubiquitination"/>
    <property type="evidence" value="ECO:0007669"/>
    <property type="project" value="UniProtKB-UniPathway"/>
</dbReference>
<dbReference type="PANTHER" id="PTHR46913">
    <property type="entry name" value="RING-H2 FINGER PROTEIN ATL16"/>
    <property type="match status" value="1"/>
</dbReference>
<evidence type="ECO:0000259" key="14">
    <source>
        <dbReference type="PROSITE" id="PS50089"/>
    </source>
</evidence>
<evidence type="ECO:0000256" key="7">
    <source>
        <dbReference type="ARBA" id="ARBA00022723"/>
    </source>
</evidence>
<protein>
    <recommendedName>
        <fullName evidence="4">RING-type E3 ubiquitin transferase</fullName>
        <ecNumber evidence="4">2.3.2.27</ecNumber>
    </recommendedName>
</protein>
<dbReference type="GO" id="GO:0008270">
    <property type="term" value="F:zinc ion binding"/>
    <property type="evidence" value="ECO:0007669"/>
    <property type="project" value="UniProtKB-KW"/>
</dbReference>
<evidence type="ECO:0000256" key="12">
    <source>
        <dbReference type="ARBA" id="ARBA00023136"/>
    </source>
</evidence>
<dbReference type="UniPathway" id="UPA00143"/>
<evidence type="ECO:0000256" key="5">
    <source>
        <dbReference type="ARBA" id="ARBA00022679"/>
    </source>
</evidence>
<proteinExistence type="predicted"/>
<keyword evidence="16" id="KW-1185">Reference proteome</keyword>
<evidence type="ECO:0000256" key="4">
    <source>
        <dbReference type="ARBA" id="ARBA00012483"/>
    </source>
</evidence>
<evidence type="ECO:0000313" key="15">
    <source>
        <dbReference type="EMBL" id="PKA63159.1"/>
    </source>
</evidence>
<comment type="catalytic activity">
    <reaction evidence="1">
        <text>S-ubiquitinyl-[E2 ubiquitin-conjugating enzyme]-L-cysteine + [acceptor protein]-L-lysine = [E2 ubiquitin-conjugating enzyme]-L-cysteine + N(6)-ubiquitinyl-[acceptor protein]-L-lysine.</text>
        <dbReference type="EC" id="2.3.2.27"/>
    </reaction>
</comment>
<keyword evidence="12" id="KW-0472">Membrane</keyword>
<dbReference type="PROSITE" id="PS50089">
    <property type="entry name" value="ZF_RING_2"/>
    <property type="match status" value="1"/>
</dbReference>
<dbReference type="EC" id="2.3.2.27" evidence="4"/>
<reference evidence="15 16" key="1">
    <citation type="journal article" date="2017" name="Nature">
        <title>The Apostasia genome and the evolution of orchids.</title>
        <authorList>
            <person name="Zhang G.Q."/>
            <person name="Liu K.W."/>
            <person name="Li Z."/>
            <person name="Lohaus R."/>
            <person name="Hsiao Y.Y."/>
            <person name="Niu S.C."/>
            <person name="Wang J.Y."/>
            <person name="Lin Y.C."/>
            <person name="Xu Q."/>
            <person name="Chen L.J."/>
            <person name="Yoshida K."/>
            <person name="Fujiwara S."/>
            <person name="Wang Z.W."/>
            <person name="Zhang Y.Q."/>
            <person name="Mitsuda N."/>
            <person name="Wang M."/>
            <person name="Liu G.H."/>
            <person name="Pecoraro L."/>
            <person name="Huang H.X."/>
            <person name="Xiao X.J."/>
            <person name="Lin M."/>
            <person name="Wu X.Y."/>
            <person name="Wu W.L."/>
            <person name="Chen Y.Y."/>
            <person name="Chang S.B."/>
            <person name="Sakamoto S."/>
            <person name="Ohme-Takagi M."/>
            <person name="Yagi M."/>
            <person name="Zeng S.J."/>
            <person name="Shen C.Y."/>
            <person name="Yeh C.M."/>
            <person name="Luo Y.B."/>
            <person name="Tsai W.C."/>
            <person name="Van de Peer Y."/>
            <person name="Liu Z.J."/>
        </authorList>
    </citation>
    <scope>NUCLEOTIDE SEQUENCE [LARGE SCALE GENOMIC DNA]</scope>
    <source>
        <strain evidence="16">cv. Shenzhen</strain>
        <tissue evidence="15">Stem</tissue>
    </source>
</reference>
<accession>A0A2I0B5T8</accession>
<feature type="domain" description="RING-type" evidence="14">
    <location>
        <begin position="63"/>
        <end position="105"/>
    </location>
</feature>
<dbReference type="PANTHER" id="PTHR46913:SF1">
    <property type="entry name" value="RING-H2 FINGER PROTEIN ATL16"/>
    <property type="match status" value="1"/>
</dbReference>
<dbReference type="InterPro" id="IPR044600">
    <property type="entry name" value="ATL1/ATL16-like"/>
</dbReference>
<keyword evidence="8 13" id="KW-0863">Zinc-finger</keyword>